<dbReference type="InterPro" id="IPR027839">
    <property type="entry name" value="DUF4432"/>
</dbReference>
<evidence type="ECO:0000313" key="2">
    <source>
        <dbReference type="Proteomes" id="UP000464954"/>
    </source>
</evidence>
<dbReference type="KEGG" id="taer:GT409_03325"/>
<dbReference type="InterPro" id="IPR014718">
    <property type="entry name" value="GH-type_carb-bd"/>
</dbReference>
<proteinExistence type="predicted"/>
<accession>A0A6P1M7J3</accession>
<evidence type="ECO:0000313" key="1">
    <source>
        <dbReference type="EMBL" id="QHI68524.1"/>
    </source>
</evidence>
<reference evidence="1 2" key="1">
    <citation type="submission" date="2020-01" db="EMBL/GenBank/DDBJ databases">
        <title>Ponticoccus aerotolerans gen. nov., sp. nov., an anaerobic bacterium and proposal of Ponticoccusceae fam. nov., Ponticoccusles ord. nov. and Ponticoccuse classis nov. in the phylum Kiritimatiellaeota.</title>
        <authorList>
            <person name="Zhou L.Y."/>
            <person name="Du Z.J."/>
        </authorList>
    </citation>
    <scope>NUCLEOTIDE SEQUENCE [LARGE SCALE GENOMIC DNA]</scope>
    <source>
        <strain evidence="1 2">S-5007</strain>
    </source>
</reference>
<dbReference type="RefSeq" id="WP_160626928.1">
    <property type="nucleotide sequence ID" value="NZ_CP047593.1"/>
</dbReference>
<dbReference type="Pfam" id="PF14486">
    <property type="entry name" value="DUF4432"/>
    <property type="match status" value="1"/>
</dbReference>
<name>A0A6P1M7J3_9BACT</name>
<dbReference type="EMBL" id="CP047593">
    <property type="protein sequence ID" value="QHI68524.1"/>
    <property type="molecule type" value="Genomic_DNA"/>
</dbReference>
<dbReference type="Proteomes" id="UP000464954">
    <property type="component" value="Chromosome"/>
</dbReference>
<dbReference type="AlphaFoldDB" id="A0A6P1M7J3"/>
<dbReference type="GO" id="GO:0030246">
    <property type="term" value="F:carbohydrate binding"/>
    <property type="evidence" value="ECO:0007669"/>
    <property type="project" value="InterPro"/>
</dbReference>
<organism evidence="1 2">
    <name type="scientific">Tichowtungia aerotolerans</name>
    <dbReference type="NCBI Taxonomy" id="2697043"/>
    <lineage>
        <taxon>Bacteria</taxon>
        <taxon>Pseudomonadati</taxon>
        <taxon>Kiritimatiellota</taxon>
        <taxon>Tichowtungiia</taxon>
        <taxon>Tichowtungiales</taxon>
        <taxon>Tichowtungiaceae</taxon>
        <taxon>Tichowtungia</taxon>
    </lineage>
</organism>
<dbReference type="CDD" id="cd09023">
    <property type="entry name" value="Aldose_epim_Ec_c4013"/>
    <property type="match status" value="1"/>
</dbReference>
<dbReference type="Gene3D" id="2.70.98.10">
    <property type="match status" value="1"/>
</dbReference>
<gene>
    <name evidence="1" type="ORF">GT409_03325</name>
</gene>
<sequence length="336" mass="36810">MTANELRRYVGTMDQLARIRTSVLDDGRGRGIRIADVDNGSGLRFTVLLDRGMDIGDASFNGTPVAYQTPVGLVHPSRFESDGFRWLRSFGGGLLAGCGMRTAGNPAPEAGMEVAGPLGLHGRLSNIPAEDVSISKEWKNGRYELRVSGTVREVSFFGENLELRRTISTAMGDNSIAIRDEIVNRGVRSSPLMMIYHINLGYPLLSEDSVVEGKSLNTTPRNDAAAACIDRWSECHVPTAGCAETCYYHDVETDKDGMARMTLKNKKSGCEVEVAFRKAELPFFTQWKMMGEQEYVMGLEPANCHPDGQAAEQEAGTLRVVEPGEAVQHSVIISFR</sequence>
<protein>
    <submittedName>
        <fullName evidence="1">DUF4432 family protein</fullName>
    </submittedName>
</protein>
<keyword evidence="2" id="KW-1185">Reference proteome</keyword>